<dbReference type="Proteomes" id="UP000515490">
    <property type="component" value="Chromosome"/>
</dbReference>
<protein>
    <recommendedName>
        <fullName evidence="5">PepSY domain-containing protein</fullName>
    </recommendedName>
</protein>
<organism evidence="3 4">
    <name type="scientific">Metabacillus elymi</name>
    <dbReference type="NCBI Taxonomy" id="2745198"/>
    <lineage>
        <taxon>Bacteria</taxon>
        <taxon>Bacillati</taxon>
        <taxon>Bacillota</taxon>
        <taxon>Bacilli</taxon>
        <taxon>Bacillales</taxon>
        <taxon>Bacillaceae</taxon>
        <taxon>Metabacillus</taxon>
    </lineage>
</organism>
<dbReference type="EMBL" id="CP055263">
    <property type="protein sequence ID" value="QNF28295.1"/>
    <property type="molecule type" value="Genomic_DNA"/>
</dbReference>
<feature type="chain" id="PRO_5045540780" description="PepSY domain-containing protein" evidence="2">
    <location>
        <begin position="20"/>
        <end position="139"/>
    </location>
</feature>
<name>A0ABX6S5W5_9BACI</name>
<proteinExistence type="predicted"/>
<reference evidence="3 4" key="1">
    <citation type="submission" date="2020-06" db="EMBL/GenBank/DDBJ databases">
        <title>Metabacillus dokdonensis sp. nov., isolated from the rhizosphere of Elymus tsukushiensis, a plant native to the Dokdo Islands, Republic of Korea.</title>
        <authorList>
            <person name="Lee S.Y."/>
            <person name="Hwang Y.J."/>
            <person name="Son J.S."/>
            <person name="Ghim S.Y."/>
        </authorList>
    </citation>
    <scope>NUCLEOTIDE SEQUENCE [LARGE SCALE GENOMIC DNA]</scope>
    <source>
        <strain evidence="3 4">KUDC1714</strain>
    </source>
</reference>
<gene>
    <name evidence="3" type="ORF">HUW50_12935</name>
</gene>
<evidence type="ECO:0008006" key="5">
    <source>
        <dbReference type="Google" id="ProtNLM"/>
    </source>
</evidence>
<feature type="region of interest" description="Disordered" evidence="1">
    <location>
        <begin position="30"/>
        <end position="71"/>
    </location>
</feature>
<evidence type="ECO:0000313" key="4">
    <source>
        <dbReference type="Proteomes" id="UP000515490"/>
    </source>
</evidence>
<feature type="signal peptide" evidence="2">
    <location>
        <begin position="1"/>
        <end position="19"/>
    </location>
</feature>
<evidence type="ECO:0000313" key="3">
    <source>
        <dbReference type="EMBL" id="QNF28295.1"/>
    </source>
</evidence>
<accession>A0ABX6S5W5</accession>
<evidence type="ECO:0000256" key="1">
    <source>
        <dbReference type="SAM" id="MobiDB-lite"/>
    </source>
</evidence>
<keyword evidence="4" id="KW-1185">Reference proteome</keyword>
<dbReference type="RefSeq" id="WP_185653984.1">
    <property type="nucleotide sequence ID" value="NZ_CP055263.1"/>
</dbReference>
<sequence>MKKLLSLILLIVLTQTVVACSYEMAGQPLDNVSDQEETEQSGQTDKIEMDLTNENDQDQKESKAKKLPPVNEKDAVRLIREHLGLEEHTTLHVEIDHEDGNRYVVHVYEVVAHDDISHTATYGWYTVTKDSGKIEDMME</sequence>
<evidence type="ECO:0000256" key="2">
    <source>
        <dbReference type="SAM" id="SignalP"/>
    </source>
</evidence>
<keyword evidence="2" id="KW-0732">Signal</keyword>
<dbReference type="PROSITE" id="PS51257">
    <property type="entry name" value="PROKAR_LIPOPROTEIN"/>
    <property type="match status" value="1"/>
</dbReference>